<dbReference type="AlphaFoldDB" id="A0A3M0GB33"/>
<dbReference type="EMBL" id="REFW01000004">
    <property type="protein sequence ID" value="RMB58199.1"/>
    <property type="molecule type" value="Genomic_DNA"/>
</dbReference>
<feature type="region of interest" description="Disordered" evidence="1">
    <location>
        <begin position="284"/>
        <end position="312"/>
    </location>
</feature>
<comment type="caution">
    <text evidence="2">The sequence shown here is derived from an EMBL/GenBank/DDBJ whole genome shotgun (WGS) entry which is preliminary data.</text>
</comment>
<reference evidence="2 3" key="1">
    <citation type="submission" date="2018-10" db="EMBL/GenBank/DDBJ databases">
        <title>Tessaracoccus antarcticuss sp. nov., isolated from sediment.</title>
        <authorList>
            <person name="Zhou L.Y."/>
            <person name="Du Z.J."/>
        </authorList>
    </citation>
    <scope>NUCLEOTIDE SEQUENCE [LARGE SCALE GENOMIC DNA]</scope>
    <source>
        <strain evidence="2 3">JDX10</strain>
    </source>
</reference>
<gene>
    <name evidence="2" type="ORF">EAX62_13370</name>
</gene>
<evidence type="ECO:0000256" key="1">
    <source>
        <dbReference type="SAM" id="MobiDB-lite"/>
    </source>
</evidence>
<dbReference type="RefSeq" id="WP_121902237.1">
    <property type="nucleotide sequence ID" value="NZ_REFW01000004.1"/>
</dbReference>
<organism evidence="2 3">
    <name type="scientific">Tessaracoccus antarcticus</name>
    <dbReference type="NCBI Taxonomy" id="2479848"/>
    <lineage>
        <taxon>Bacteria</taxon>
        <taxon>Bacillati</taxon>
        <taxon>Actinomycetota</taxon>
        <taxon>Actinomycetes</taxon>
        <taxon>Propionibacteriales</taxon>
        <taxon>Propionibacteriaceae</taxon>
        <taxon>Tessaracoccus</taxon>
    </lineage>
</organism>
<evidence type="ECO:0000313" key="2">
    <source>
        <dbReference type="EMBL" id="RMB58199.1"/>
    </source>
</evidence>
<dbReference type="Proteomes" id="UP000275256">
    <property type="component" value="Unassembled WGS sequence"/>
</dbReference>
<dbReference type="OrthoDB" id="3717258at2"/>
<keyword evidence="3" id="KW-1185">Reference proteome</keyword>
<name>A0A3M0GB33_9ACTN</name>
<proteinExistence type="predicted"/>
<sequence>MSITTTISQINQACEDLQDAYQDLAEEALPAYDRLNSSIGRLTQWEVMVSSGGYGGATTFYQDSKPRWWEKFVGVITVGEVPHPDADKARDAAKVLFGDIATNDDVYSARSEDIASTPKDLGEIMGEWLGIVDVFDSQVAQAIPSSTAYIPTSGGLDGWRSPRASSGYEATASSQNSAAETTAEVVRALLENCAGFLEHLKSSLVAFATLTMDQNRFYSETLTSIPTEISLDAVLGLIETGANIVNTLKEAELKQAEAMGSDLTSTITALLNISALDGQITRMGETSGDGGWPQPAPMDPAHGGSNGPAARDELSYNTQYFKDHIDFWDGISETMTPLGQQATGIPELPVMFLRLPSFSANQSTALNSLGDRVASDCLVKGSTATATVATKLGETIRSYVRTEAANEAIANRIINDHFGG</sequence>
<accession>A0A3M0GB33</accession>
<evidence type="ECO:0000313" key="3">
    <source>
        <dbReference type="Proteomes" id="UP000275256"/>
    </source>
</evidence>
<protein>
    <submittedName>
        <fullName evidence="2">Uncharacterized protein</fullName>
    </submittedName>
</protein>